<reference evidence="9" key="2">
    <citation type="submission" date="2025-08" db="UniProtKB">
        <authorList>
            <consortium name="Ensembl"/>
        </authorList>
    </citation>
    <scope>IDENTIFICATION</scope>
</reference>
<keyword evidence="6" id="KW-0560">Oxidoreductase</keyword>
<evidence type="ECO:0000256" key="2">
    <source>
        <dbReference type="ARBA" id="ARBA00009539"/>
    </source>
</evidence>
<dbReference type="GO" id="GO:0006730">
    <property type="term" value="P:one-carbon metabolic process"/>
    <property type="evidence" value="ECO:0007669"/>
    <property type="project" value="UniProtKB-KW"/>
</dbReference>
<keyword evidence="4" id="KW-0554">One-carbon metabolism</keyword>
<sequence length="194" mass="21945">SSQMSGEEISHYFMKPMSLMVAACNNMGIRKHLWLTKIGVKYLIHSISGKMNLLLWGRVTWYAHPESTFPLPNALHAVLSNTLTTVPDHAHFLCKDFDDVVRLAGEPPLADLIETIWVIGGAVVYKEALSHPWCDLIYLTHIMANFDCDVFFPDFDREQFILQESFPGVPSGVQEENGIKYKCQVFKKMIGDAV</sequence>
<comment type="similarity">
    <text evidence="2">Belongs to the dihydrofolate reductase family.</text>
</comment>
<dbReference type="InterPro" id="IPR001796">
    <property type="entry name" value="DHFR_dom"/>
</dbReference>
<dbReference type="InParanoid" id="A0A665UUC1"/>
<evidence type="ECO:0000256" key="5">
    <source>
        <dbReference type="ARBA" id="ARBA00022857"/>
    </source>
</evidence>
<dbReference type="Pfam" id="PF00186">
    <property type="entry name" value="DHFR_1"/>
    <property type="match status" value="1"/>
</dbReference>
<evidence type="ECO:0000313" key="9">
    <source>
        <dbReference type="Ensembl" id="ENSENLP00000022996.1"/>
    </source>
</evidence>
<reference evidence="9" key="3">
    <citation type="submission" date="2025-09" db="UniProtKB">
        <authorList>
            <consortium name="Ensembl"/>
        </authorList>
    </citation>
    <scope>IDENTIFICATION</scope>
</reference>
<dbReference type="OMA" id="VMADFDC"/>
<evidence type="ECO:0000256" key="3">
    <source>
        <dbReference type="ARBA" id="ARBA00012856"/>
    </source>
</evidence>
<dbReference type="InterPro" id="IPR024072">
    <property type="entry name" value="DHFR-like_dom_sf"/>
</dbReference>
<dbReference type="GO" id="GO:0046452">
    <property type="term" value="P:dihydrofolate metabolic process"/>
    <property type="evidence" value="ECO:0007669"/>
    <property type="project" value="TreeGrafter"/>
</dbReference>
<dbReference type="GO" id="GO:0046655">
    <property type="term" value="P:folic acid metabolic process"/>
    <property type="evidence" value="ECO:0007669"/>
    <property type="project" value="TreeGrafter"/>
</dbReference>
<proteinExistence type="inferred from homology"/>
<dbReference type="GO" id="GO:0004146">
    <property type="term" value="F:dihydrofolate reductase activity"/>
    <property type="evidence" value="ECO:0007669"/>
    <property type="project" value="UniProtKB-EC"/>
</dbReference>
<name>A0A665UUC1_ECHNA</name>
<keyword evidence="10" id="KW-1185">Reference proteome</keyword>
<dbReference type="FunFam" id="3.40.430.10:FF:000002">
    <property type="entry name" value="Dihydrofolate reductase"/>
    <property type="match status" value="1"/>
</dbReference>
<dbReference type="EC" id="1.5.1.3" evidence="3"/>
<evidence type="ECO:0000313" key="10">
    <source>
        <dbReference type="Proteomes" id="UP000472264"/>
    </source>
</evidence>
<dbReference type="AlphaFoldDB" id="A0A665UUC1"/>
<dbReference type="Ensembl" id="ENSENLT00000023768.1">
    <property type="protein sequence ID" value="ENSENLP00000022996.1"/>
    <property type="gene ID" value="ENSENLG00000010421.1"/>
</dbReference>
<keyword evidence="5" id="KW-0521">NADP</keyword>
<organism evidence="9 10">
    <name type="scientific">Echeneis naucrates</name>
    <name type="common">Live sharksucker</name>
    <dbReference type="NCBI Taxonomy" id="173247"/>
    <lineage>
        <taxon>Eukaryota</taxon>
        <taxon>Metazoa</taxon>
        <taxon>Chordata</taxon>
        <taxon>Craniata</taxon>
        <taxon>Vertebrata</taxon>
        <taxon>Euteleostomi</taxon>
        <taxon>Actinopterygii</taxon>
        <taxon>Neopterygii</taxon>
        <taxon>Teleostei</taxon>
        <taxon>Neoteleostei</taxon>
        <taxon>Acanthomorphata</taxon>
        <taxon>Carangaria</taxon>
        <taxon>Carangiformes</taxon>
        <taxon>Echeneidae</taxon>
        <taxon>Echeneis</taxon>
    </lineage>
</organism>
<dbReference type="PANTHER" id="PTHR48069:SF5">
    <property type="entry name" value="DIHYDROFOLATE REDUCTASE"/>
    <property type="match status" value="1"/>
</dbReference>
<dbReference type="GO" id="GO:0046654">
    <property type="term" value="P:tetrahydrofolate biosynthetic process"/>
    <property type="evidence" value="ECO:0007669"/>
    <property type="project" value="InterPro"/>
</dbReference>
<dbReference type="InterPro" id="IPR012259">
    <property type="entry name" value="DHFR"/>
</dbReference>
<dbReference type="PROSITE" id="PS51330">
    <property type="entry name" value="DHFR_2"/>
    <property type="match status" value="1"/>
</dbReference>
<dbReference type="GO" id="GO:0050661">
    <property type="term" value="F:NADP binding"/>
    <property type="evidence" value="ECO:0007669"/>
    <property type="project" value="InterPro"/>
</dbReference>
<dbReference type="Proteomes" id="UP000472264">
    <property type="component" value="Chromosome 16"/>
</dbReference>
<evidence type="ECO:0000256" key="6">
    <source>
        <dbReference type="ARBA" id="ARBA00023002"/>
    </source>
</evidence>
<accession>A0A665UUC1</accession>
<evidence type="ECO:0000256" key="4">
    <source>
        <dbReference type="ARBA" id="ARBA00022563"/>
    </source>
</evidence>
<dbReference type="CDD" id="cd00209">
    <property type="entry name" value="DHFR"/>
    <property type="match status" value="1"/>
</dbReference>
<dbReference type="GO" id="GO:0005739">
    <property type="term" value="C:mitochondrion"/>
    <property type="evidence" value="ECO:0007669"/>
    <property type="project" value="TreeGrafter"/>
</dbReference>
<protein>
    <recommendedName>
        <fullName evidence="3">dihydrofolate reductase</fullName>
        <ecNumber evidence="3">1.5.1.3</ecNumber>
    </recommendedName>
</protein>
<evidence type="ECO:0000256" key="7">
    <source>
        <dbReference type="ARBA" id="ARBA00048873"/>
    </source>
</evidence>
<comment type="pathway">
    <text evidence="1">Cofactor biosynthesis; tetrahydrofolate biosynthesis; 5,6,7,8-tetrahydrofolate from 7,8-dihydrofolate: step 1/1.</text>
</comment>
<dbReference type="PANTHER" id="PTHR48069">
    <property type="entry name" value="DIHYDROFOLATE REDUCTASE"/>
    <property type="match status" value="1"/>
</dbReference>
<reference evidence="9" key="1">
    <citation type="submission" date="2021-04" db="EMBL/GenBank/DDBJ databases">
        <authorList>
            <consortium name="Wellcome Sanger Institute Data Sharing"/>
        </authorList>
    </citation>
    <scope>NUCLEOTIDE SEQUENCE [LARGE SCALE GENOMIC DNA]</scope>
</reference>
<dbReference type="Gene3D" id="3.40.430.10">
    <property type="entry name" value="Dihydrofolate Reductase, subunit A"/>
    <property type="match status" value="1"/>
</dbReference>
<dbReference type="SUPFAM" id="SSF53597">
    <property type="entry name" value="Dihydrofolate reductase-like"/>
    <property type="match status" value="1"/>
</dbReference>
<comment type="catalytic activity">
    <reaction evidence="7">
        <text>(6S)-5,6,7,8-tetrahydrofolate + NADP(+) = 7,8-dihydrofolate + NADPH + H(+)</text>
        <dbReference type="Rhea" id="RHEA:15009"/>
        <dbReference type="ChEBI" id="CHEBI:15378"/>
        <dbReference type="ChEBI" id="CHEBI:57451"/>
        <dbReference type="ChEBI" id="CHEBI:57453"/>
        <dbReference type="ChEBI" id="CHEBI:57783"/>
        <dbReference type="ChEBI" id="CHEBI:58349"/>
        <dbReference type="EC" id="1.5.1.3"/>
    </reaction>
</comment>
<evidence type="ECO:0000256" key="1">
    <source>
        <dbReference type="ARBA" id="ARBA00004903"/>
    </source>
</evidence>
<evidence type="ECO:0000259" key="8">
    <source>
        <dbReference type="PROSITE" id="PS51330"/>
    </source>
</evidence>
<feature type="domain" description="DHFR" evidence="8">
    <location>
        <begin position="1"/>
        <end position="188"/>
    </location>
</feature>